<feature type="chain" id="PRO_5046723972" evidence="1">
    <location>
        <begin position="24"/>
        <end position="162"/>
    </location>
</feature>
<sequence>MLIRRIACLSSTICTFQLRSVVATSDPVTDIVIQWGKGVRGAYSGTEASDANALEFIWDQEELDNHVKKEFYVLLYEHHTFDFDGSEEFKDLQANISCYAEAKKAENSVPWFYFSNPHILPTSYLSGGNSDLARIYCPPDENADFRDWMKDGIDSVSAHATP</sequence>
<accession>A0ABZ1D3V8</accession>
<keyword evidence="1" id="KW-0732">Signal</keyword>
<gene>
    <name evidence="2" type="ORF">IL334_005706</name>
</gene>
<evidence type="ECO:0000313" key="3">
    <source>
        <dbReference type="Proteomes" id="UP001329825"/>
    </source>
</evidence>
<evidence type="ECO:0000313" key="2">
    <source>
        <dbReference type="EMBL" id="WRT68726.1"/>
    </source>
</evidence>
<dbReference type="RefSeq" id="XP_062793465.1">
    <property type="nucleotide sequence ID" value="XM_062937414.1"/>
</dbReference>
<dbReference type="Proteomes" id="UP001329825">
    <property type="component" value="Chromosome 7"/>
</dbReference>
<dbReference type="GeneID" id="87957836"/>
<proteinExistence type="predicted"/>
<reference evidence="2 3" key="1">
    <citation type="submission" date="2024-01" db="EMBL/GenBank/DDBJ databases">
        <title>Comparative genomics of Cryptococcus and Kwoniella reveals pathogenesis evolution and contrasting modes of karyotype evolution via chromosome fusion or intercentromeric recombination.</title>
        <authorList>
            <person name="Coelho M.A."/>
            <person name="David-Palma M."/>
            <person name="Shea T."/>
            <person name="Bowers K."/>
            <person name="McGinley-Smith S."/>
            <person name="Mohammad A.W."/>
            <person name="Gnirke A."/>
            <person name="Yurkov A.M."/>
            <person name="Nowrousian M."/>
            <person name="Sun S."/>
            <person name="Cuomo C.A."/>
            <person name="Heitman J."/>
        </authorList>
    </citation>
    <scope>NUCLEOTIDE SEQUENCE [LARGE SCALE GENOMIC DNA]</scope>
    <source>
        <strain evidence="2">CBS 11374</strain>
    </source>
</reference>
<dbReference type="EMBL" id="CP141887">
    <property type="protein sequence ID" value="WRT68726.1"/>
    <property type="molecule type" value="Genomic_DNA"/>
</dbReference>
<protein>
    <submittedName>
        <fullName evidence="2">Uncharacterized protein</fullName>
    </submittedName>
</protein>
<organism evidence="2 3">
    <name type="scientific">Kwoniella shivajii</name>
    <dbReference type="NCBI Taxonomy" id="564305"/>
    <lineage>
        <taxon>Eukaryota</taxon>
        <taxon>Fungi</taxon>
        <taxon>Dikarya</taxon>
        <taxon>Basidiomycota</taxon>
        <taxon>Agaricomycotina</taxon>
        <taxon>Tremellomycetes</taxon>
        <taxon>Tremellales</taxon>
        <taxon>Cryptococcaceae</taxon>
        <taxon>Kwoniella</taxon>
    </lineage>
</organism>
<keyword evidence="3" id="KW-1185">Reference proteome</keyword>
<name>A0ABZ1D3V8_9TREE</name>
<evidence type="ECO:0000256" key="1">
    <source>
        <dbReference type="SAM" id="SignalP"/>
    </source>
</evidence>
<feature type="signal peptide" evidence="1">
    <location>
        <begin position="1"/>
        <end position="23"/>
    </location>
</feature>